<proteinExistence type="predicted"/>
<keyword evidence="2" id="KW-1185">Reference proteome</keyword>
<name>A0A6I4HZI4_9SPHI</name>
<dbReference type="Proteomes" id="UP000429232">
    <property type="component" value="Chromosome"/>
</dbReference>
<evidence type="ECO:0000313" key="1">
    <source>
        <dbReference type="EMBL" id="QQL48631.1"/>
    </source>
</evidence>
<gene>
    <name evidence="1" type="ORF">GO620_010600</name>
</gene>
<organism evidence="1 2">
    <name type="scientific">Mucilaginibacter ginkgonis</name>
    <dbReference type="NCBI Taxonomy" id="2682091"/>
    <lineage>
        <taxon>Bacteria</taxon>
        <taxon>Pseudomonadati</taxon>
        <taxon>Bacteroidota</taxon>
        <taxon>Sphingobacteriia</taxon>
        <taxon>Sphingobacteriales</taxon>
        <taxon>Sphingobacteriaceae</taxon>
        <taxon>Mucilaginibacter</taxon>
    </lineage>
</organism>
<dbReference type="RefSeq" id="WP_157525302.1">
    <property type="nucleotide sequence ID" value="NZ_CP066775.1"/>
</dbReference>
<accession>A0A6I4HZI4</accession>
<dbReference type="AlphaFoldDB" id="A0A6I4HZI4"/>
<reference evidence="1 2" key="1">
    <citation type="submission" date="2020-12" db="EMBL/GenBank/DDBJ databases">
        <title>HMF7856_wgs.fasta genome submission.</title>
        <authorList>
            <person name="Kang H."/>
            <person name="Kim H."/>
            <person name="Joh K."/>
        </authorList>
    </citation>
    <scope>NUCLEOTIDE SEQUENCE [LARGE SCALE GENOMIC DNA]</scope>
    <source>
        <strain evidence="1 2">HMF7856</strain>
    </source>
</reference>
<sequence length="154" mass="17542">MASQAQTGQKAEIALNGRLPAIYKVDGTLLNDKATDYLKEKDIEVKKIVHTPFPQRDTVYITLKDRKLLTKILLATRLTVQQIAQQNVSGISKTSQIIFLLNDTLITQTAKLKISSLKVFNIKVLRATKTSYYTNFPDVTFLYIYTKPVPFYIR</sequence>
<dbReference type="EMBL" id="CP066775">
    <property type="protein sequence ID" value="QQL48631.1"/>
    <property type="molecule type" value="Genomic_DNA"/>
</dbReference>
<dbReference type="KEGG" id="mgik:GO620_010600"/>
<evidence type="ECO:0000313" key="2">
    <source>
        <dbReference type="Proteomes" id="UP000429232"/>
    </source>
</evidence>
<protein>
    <submittedName>
        <fullName evidence="1">Uncharacterized protein</fullName>
    </submittedName>
</protein>